<sequence>MASTAAWEPLLKSIGLQPAATFLTDSVKMALPKTVAEVVPSPALSLVLEATSCNNLAPMFSNLSFKVIDLATVTPSLVIFGEPKSCSIKTLRPFGPKVTETASAKVSTPFKRAARPSTPNFNSL</sequence>
<evidence type="ECO:0000313" key="2">
    <source>
        <dbReference type="EMBL" id="KAH3687420.1"/>
    </source>
</evidence>
<dbReference type="EMBL" id="JAEUBG010000845">
    <property type="protein sequence ID" value="KAH3687420.1"/>
    <property type="molecule type" value="Genomic_DNA"/>
</dbReference>
<protein>
    <submittedName>
        <fullName evidence="2">Uncharacterized protein</fullName>
    </submittedName>
</protein>
<accession>A0A9P8QCZ7</accession>
<keyword evidence="3" id="KW-1185">Reference proteome</keyword>
<gene>
    <name evidence="2" type="ORF">WICPIJ_001597</name>
</gene>
<name>A0A9P8QCZ7_WICPI</name>
<evidence type="ECO:0000256" key="1">
    <source>
        <dbReference type="SAM" id="MobiDB-lite"/>
    </source>
</evidence>
<comment type="caution">
    <text evidence="2">The sequence shown here is derived from an EMBL/GenBank/DDBJ whole genome shotgun (WGS) entry which is preliminary data.</text>
</comment>
<reference evidence="2" key="1">
    <citation type="journal article" date="2021" name="Open Biol.">
        <title>Shared evolutionary footprints suggest mitochondrial oxidative damage underlies multiple complex I losses in fungi.</title>
        <authorList>
            <person name="Schikora-Tamarit M.A."/>
            <person name="Marcet-Houben M."/>
            <person name="Nosek J."/>
            <person name="Gabaldon T."/>
        </authorList>
    </citation>
    <scope>NUCLEOTIDE SEQUENCE</scope>
    <source>
        <strain evidence="2">CBS2887</strain>
    </source>
</reference>
<organism evidence="2 3">
    <name type="scientific">Wickerhamomyces pijperi</name>
    <name type="common">Yeast</name>
    <name type="synonym">Pichia pijperi</name>
    <dbReference type="NCBI Taxonomy" id="599730"/>
    <lineage>
        <taxon>Eukaryota</taxon>
        <taxon>Fungi</taxon>
        <taxon>Dikarya</taxon>
        <taxon>Ascomycota</taxon>
        <taxon>Saccharomycotina</taxon>
        <taxon>Saccharomycetes</taxon>
        <taxon>Phaffomycetales</taxon>
        <taxon>Wickerhamomycetaceae</taxon>
        <taxon>Wickerhamomyces</taxon>
    </lineage>
</organism>
<dbReference type="OrthoDB" id="7298486at2759"/>
<dbReference type="Proteomes" id="UP000774326">
    <property type="component" value="Unassembled WGS sequence"/>
</dbReference>
<proteinExistence type="predicted"/>
<feature type="region of interest" description="Disordered" evidence="1">
    <location>
        <begin position="101"/>
        <end position="124"/>
    </location>
</feature>
<evidence type="ECO:0000313" key="3">
    <source>
        <dbReference type="Proteomes" id="UP000774326"/>
    </source>
</evidence>
<reference evidence="2" key="2">
    <citation type="submission" date="2021-01" db="EMBL/GenBank/DDBJ databases">
        <authorList>
            <person name="Schikora-Tamarit M.A."/>
        </authorList>
    </citation>
    <scope>NUCLEOTIDE SEQUENCE</scope>
    <source>
        <strain evidence="2">CBS2887</strain>
    </source>
</reference>
<dbReference type="AlphaFoldDB" id="A0A9P8QCZ7"/>